<dbReference type="GO" id="GO:0008017">
    <property type="term" value="F:microtubule binding"/>
    <property type="evidence" value="ECO:0007669"/>
    <property type="project" value="InterPro"/>
</dbReference>
<evidence type="ECO:0000256" key="5">
    <source>
        <dbReference type="ARBA" id="ARBA00022701"/>
    </source>
</evidence>
<feature type="compositionally biased region" description="Low complexity" evidence="10">
    <location>
        <begin position="154"/>
        <end position="168"/>
    </location>
</feature>
<keyword evidence="7" id="KW-0206">Cytoskeleton</keyword>
<feature type="domain" description="Calponin-homology (CH)" evidence="11">
    <location>
        <begin position="17"/>
        <end position="119"/>
    </location>
</feature>
<dbReference type="InterPro" id="IPR036872">
    <property type="entry name" value="CH_dom_sf"/>
</dbReference>
<dbReference type="SUPFAM" id="SSF47576">
    <property type="entry name" value="Calponin-homology domain, CH-domain"/>
    <property type="match status" value="1"/>
</dbReference>
<dbReference type="OMA" id="QLIVWIN"/>
<dbReference type="GO" id="GO:0005874">
    <property type="term" value="C:microtubule"/>
    <property type="evidence" value="ECO:0007669"/>
    <property type="project" value="UniProtKB-KW"/>
</dbReference>
<dbReference type="Pfam" id="PF00307">
    <property type="entry name" value="CH"/>
    <property type="match status" value="1"/>
</dbReference>
<dbReference type="Gene3D" id="1.20.5.1430">
    <property type="match status" value="1"/>
</dbReference>
<evidence type="ECO:0000313" key="13">
    <source>
        <dbReference type="EMBL" id="KNC29251.1"/>
    </source>
</evidence>
<dbReference type="SUPFAM" id="SSF140612">
    <property type="entry name" value="EB1 dimerisation domain-like"/>
    <property type="match status" value="1"/>
</dbReference>
<keyword evidence="14" id="KW-1185">Reference proteome</keyword>
<dbReference type="PROSITE" id="PS51230">
    <property type="entry name" value="EB1_C"/>
    <property type="match status" value="1"/>
</dbReference>
<evidence type="ECO:0000256" key="7">
    <source>
        <dbReference type="ARBA" id="ARBA00023212"/>
    </source>
</evidence>
<reference evidence="13 14" key="1">
    <citation type="journal article" date="2015" name="Nat. Commun.">
        <title>Lucilia cuprina genome unlocks parasitic fly biology to underpin future interventions.</title>
        <authorList>
            <person name="Anstead C.A."/>
            <person name="Korhonen P.K."/>
            <person name="Young N.D."/>
            <person name="Hall R.S."/>
            <person name="Jex A.R."/>
            <person name="Murali S.C."/>
            <person name="Hughes D.S."/>
            <person name="Lee S.F."/>
            <person name="Perry T."/>
            <person name="Stroehlein A.J."/>
            <person name="Ansell B.R."/>
            <person name="Breugelmans B."/>
            <person name="Hofmann A."/>
            <person name="Qu J."/>
            <person name="Dugan S."/>
            <person name="Lee S.L."/>
            <person name="Chao H."/>
            <person name="Dinh H."/>
            <person name="Han Y."/>
            <person name="Doddapaneni H.V."/>
            <person name="Worley K.C."/>
            <person name="Muzny D.M."/>
            <person name="Ioannidis P."/>
            <person name="Waterhouse R.M."/>
            <person name="Zdobnov E.M."/>
            <person name="James P.J."/>
            <person name="Bagnall N.H."/>
            <person name="Kotze A.C."/>
            <person name="Gibbs R.A."/>
            <person name="Richards S."/>
            <person name="Batterham P."/>
            <person name="Gasser R.B."/>
        </authorList>
    </citation>
    <scope>NUCLEOTIDE SEQUENCE [LARGE SCALE GENOMIC DNA]</scope>
    <source>
        <strain evidence="13 14">LS</strain>
        <tissue evidence="13">Full body</tissue>
    </source>
</reference>
<name>A0A0L0CAG8_LUCCU</name>
<evidence type="ECO:0000259" key="12">
    <source>
        <dbReference type="PROSITE" id="PS51230"/>
    </source>
</evidence>
<dbReference type="STRING" id="7375.A0A0L0CAG8"/>
<dbReference type="AlphaFoldDB" id="A0A0L0CAG8"/>
<feature type="domain" description="EB1 C-terminal" evidence="12">
    <location>
        <begin position="182"/>
        <end position="254"/>
    </location>
</feature>
<dbReference type="GO" id="GO:0051301">
    <property type="term" value="P:cell division"/>
    <property type="evidence" value="ECO:0007669"/>
    <property type="project" value="UniProtKB-KW"/>
</dbReference>
<dbReference type="EMBL" id="JRES01000678">
    <property type="protein sequence ID" value="KNC29251.1"/>
    <property type="molecule type" value="Genomic_DNA"/>
</dbReference>
<comment type="similarity">
    <text evidence="2">Belongs to the MAPRE family.</text>
</comment>
<feature type="region of interest" description="Disordered" evidence="10">
    <location>
        <begin position="140"/>
        <end position="189"/>
    </location>
</feature>
<dbReference type="InterPro" id="IPR001715">
    <property type="entry name" value="CH_dom"/>
</dbReference>
<dbReference type="InterPro" id="IPR036133">
    <property type="entry name" value="EB1_C_sf"/>
</dbReference>
<evidence type="ECO:0000256" key="2">
    <source>
        <dbReference type="ARBA" id="ARBA00010729"/>
    </source>
</evidence>
<keyword evidence="3" id="KW-0963">Cytoplasm</keyword>
<dbReference type="Gene3D" id="1.10.418.10">
    <property type="entry name" value="Calponin-like domain"/>
    <property type="match status" value="1"/>
</dbReference>
<comment type="caution">
    <text evidence="13">The sequence shown here is derived from an EMBL/GenBank/DDBJ whole genome shotgun (WGS) entry which is preliminary data.</text>
</comment>
<evidence type="ECO:0000256" key="8">
    <source>
        <dbReference type="ARBA" id="ARBA00023306"/>
    </source>
</evidence>
<dbReference type="OrthoDB" id="2119228at2759"/>
<dbReference type="FunFam" id="1.10.418.10:FF:000007">
    <property type="entry name" value="Microtubule-associated protein, RP/EB family, member 2"/>
    <property type="match status" value="1"/>
</dbReference>
<comment type="subcellular location">
    <subcellularLocation>
        <location evidence="1">Cytoplasm</location>
        <location evidence="1">Cytoskeleton</location>
    </subcellularLocation>
</comment>
<proteinExistence type="inferred from homology"/>
<keyword evidence="6" id="KW-0498">Mitosis</keyword>
<sequence>MTDLKTTVTLTSATVEKMSRHDMLEWVNSTVHGQYKKIEELCSGVAYCQMMELLFPNTVGLKKIKCNAKLEHEFLHNLKLFQAAFIKLNFDKSVPIDRLIKGKFQDNFEFLQWFKKFFDTHSAGKENLKVPAALAAATHNAPKPIRKPGAQPLTGAGASSKTATTKSSDILKTPKSGQQHDERIVSPSSLRVLQETQEELNKQTLSIELERNTYYKKLTEIEAILHESIKNEVYVDWCNRALAILYAVDDNAAPGDEEEGAEGYAAVTADL</sequence>
<dbReference type="InterPro" id="IPR027328">
    <property type="entry name" value="MAPRE"/>
</dbReference>
<dbReference type="PANTHER" id="PTHR10623">
    <property type="entry name" value="MICROTUBULE-ASSOCIATED PROTEIN RP/EB FAMILY MEMBER"/>
    <property type="match status" value="1"/>
</dbReference>
<keyword evidence="4" id="KW-0132">Cell division</keyword>
<dbReference type="PROSITE" id="PS50021">
    <property type="entry name" value="CH"/>
    <property type="match status" value="1"/>
</dbReference>
<keyword evidence="5 9" id="KW-0493">Microtubule</keyword>
<dbReference type="InterPro" id="IPR004953">
    <property type="entry name" value="EB1_C"/>
</dbReference>
<keyword evidence="8" id="KW-0131">Cell cycle</keyword>
<gene>
    <name evidence="13" type="ORF">FF38_02413</name>
</gene>
<evidence type="ECO:0000256" key="6">
    <source>
        <dbReference type="ARBA" id="ARBA00022776"/>
    </source>
</evidence>
<evidence type="ECO:0000256" key="1">
    <source>
        <dbReference type="ARBA" id="ARBA00004245"/>
    </source>
</evidence>
<dbReference type="CDD" id="cd00014">
    <property type="entry name" value="CH_SF"/>
    <property type="match status" value="1"/>
</dbReference>
<evidence type="ECO:0000256" key="10">
    <source>
        <dbReference type="SAM" id="MobiDB-lite"/>
    </source>
</evidence>
<protein>
    <recommendedName>
        <fullName evidence="15">Microtubule-associated protein RP/EB family member 1</fullName>
    </recommendedName>
</protein>
<evidence type="ECO:0000256" key="3">
    <source>
        <dbReference type="ARBA" id="ARBA00022490"/>
    </source>
</evidence>
<evidence type="ECO:0008006" key="15">
    <source>
        <dbReference type="Google" id="ProtNLM"/>
    </source>
</evidence>
<evidence type="ECO:0000256" key="4">
    <source>
        <dbReference type="ARBA" id="ARBA00022618"/>
    </source>
</evidence>
<evidence type="ECO:0000256" key="9">
    <source>
        <dbReference type="PROSITE-ProRule" id="PRU00576"/>
    </source>
</evidence>
<evidence type="ECO:0000313" key="14">
    <source>
        <dbReference type="Proteomes" id="UP000037069"/>
    </source>
</evidence>
<evidence type="ECO:0000259" key="11">
    <source>
        <dbReference type="PROSITE" id="PS50021"/>
    </source>
</evidence>
<accession>A0A0L0CAG8</accession>
<dbReference type="Proteomes" id="UP000037069">
    <property type="component" value="Unassembled WGS sequence"/>
</dbReference>
<organism evidence="13 14">
    <name type="scientific">Lucilia cuprina</name>
    <name type="common">Green bottle fly</name>
    <name type="synonym">Australian sheep blowfly</name>
    <dbReference type="NCBI Taxonomy" id="7375"/>
    <lineage>
        <taxon>Eukaryota</taxon>
        <taxon>Metazoa</taxon>
        <taxon>Ecdysozoa</taxon>
        <taxon>Arthropoda</taxon>
        <taxon>Hexapoda</taxon>
        <taxon>Insecta</taxon>
        <taxon>Pterygota</taxon>
        <taxon>Neoptera</taxon>
        <taxon>Endopterygota</taxon>
        <taxon>Diptera</taxon>
        <taxon>Brachycera</taxon>
        <taxon>Muscomorpha</taxon>
        <taxon>Oestroidea</taxon>
        <taxon>Calliphoridae</taxon>
        <taxon>Luciliinae</taxon>
        <taxon>Lucilia</taxon>
    </lineage>
</organism>